<evidence type="ECO:0000256" key="1">
    <source>
        <dbReference type="SAM" id="MobiDB-lite"/>
    </source>
</evidence>
<feature type="compositionally biased region" description="Pro residues" evidence="1">
    <location>
        <begin position="747"/>
        <end position="756"/>
    </location>
</feature>
<sequence>MDTVLYSAFDVGTAPNKTRNLIEVCITCTSRASTEQAHVTPDKINEHLDQCLHLLSIFQELSSFKNHHTPTSESHTVLGLRTRSPAYTMQIRTLIFSILVYSAGFANALLRIGDVFDIQPGYIVNGGCNAYYYPNDPNTHLNKWWWQILSMHAQAVVALDTPSYEGSSRTRKLLLALLGIAPRVDSQGWDRVPYSNSIDGFRLREVRKNMRIFWDFVNTPGNANYKAKLFCGGGYWYQQFEDSPLLDAMGNKVLRDSHDPSRGFVTLGEHERMHGRGQNFGTFQVWSVCERVLTTADRYWYFHSTVHTEYPTPEGGTKDSKYWLEDRDASPETRNARSPWPVDEGTGSTHPCMKKTLVARVFDDSFANPGLVYPARSHGHIILCGGNPQLIPNSVDELDLRPQHVGKRLQQMRPNCLIPYHEIVHLALGGQNSPDAERRRPIIDQNGFVHPQWPWNVRAWYATGKNGIGANDMLNVALFDRATDDHGSPGAKGSNRFPWLSWDDLDAIKNPESLVWWSYANYLLVKTGDDWSVGVIEDPLVQPPLLGGKMSVHEPPDTASINETTLEMVQNRVNVTEILERWKLEEEQNGADALKSQLKVFRAYCIHFRRACEHSSSMPKYHKTDTKGPPFNSKIQSIVKSEAMRQQHRETILTSKSALSASPQTPQQPSRPSLPSNTILLEDILNLVRTGLADLRGEKQETPKPKQDTMDYYTTTQDTNANDDLDFFDSAWLPSEQQTTTTSSIQNPPPPPPPGLPIPTMPPPGLMLQTNLLTAITHFRRTSEYYAARQIRDLGYSMLGQEVFDHALDAAGMGTLPRRWRMVCLGGEGEVRAVKGVVEGLFGEGILRGEEGKWRGGVKVGEGPAEVQWQWQLSQEDWEYRCWHRTGYE</sequence>
<dbReference type="AlphaFoldDB" id="M2YS22"/>
<feature type="compositionally biased region" description="Low complexity" evidence="1">
    <location>
        <begin position="657"/>
        <end position="676"/>
    </location>
</feature>
<feature type="region of interest" description="Disordered" evidence="1">
    <location>
        <begin position="736"/>
        <end position="756"/>
    </location>
</feature>
<dbReference type="HOGENOM" id="CLU_324682_0_0_1"/>
<protein>
    <submittedName>
        <fullName evidence="2">Uncharacterized protein</fullName>
    </submittedName>
</protein>
<dbReference type="GeneID" id="19333753"/>
<feature type="compositionally biased region" description="Basic and acidic residues" evidence="1">
    <location>
        <begin position="642"/>
        <end position="651"/>
    </location>
</feature>
<accession>M2YS22</accession>
<feature type="region of interest" description="Disordered" evidence="1">
    <location>
        <begin position="642"/>
        <end position="676"/>
    </location>
</feature>
<feature type="region of interest" description="Disordered" evidence="1">
    <location>
        <begin position="327"/>
        <end position="348"/>
    </location>
</feature>
<evidence type="ECO:0000313" key="3">
    <source>
        <dbReference type="Proteomes" id="UP000016932"/>
    </source>
</evidence>
<dbReference type="Proteomes" id="UP000016932">
    <property type="component" value="Unassembled WGS sequence"/>
</dbReference>
<dbReference type="OrthoDB" id="3648774at2759"/>
<dbReference type="KEGG" id="pfj:MYCFIDRAFT_177487"/>
<dbReference type="RefSeq" id="XP_007929446.1">
    <property type="nucleotide sequence ID" value="XM_007931255.1"/>
</dbReference>
<dbReference type="eggNOG" id="ENOG502RPEC">
    <property type="taxonomic scope" value="Eukaryota"/>
</dbReference>
<name>M2YS22_PSEFD</name>
<dbReference type="VEuPathDB" id="FungiDB:MYCFIDRAFT_177487"/>
<proteinExistence type="predicted"/>
<reference evidence="2 3" key="1">
    <citation type="journal article" date="2012" name="PLoS Pathog.">
        <title>Diverse lifestyles and strategies of plant pathogenesis encoded in the genomes of eighteen Dothideomycetes fungi.</title>
        <authorList>
            <person name="Ohm R.A."/>
            <person name="Feau N."/>
            <person name="Henrissat B."/>
            <person name="Schoch C.L."/>
            <person name="Horwitz B.A."/>
            <person name="Barry K.W."/>
            <person name="Condon B.J."/>
            <person name="Copeland A.C."/>
            <person name="Dhillon B."/>
            <person name="Glaser F."/>
            <person name="Hesse C.N."/>
            <person name="Kosti I."/>
            <person name="LaButti K."/>
            <person name="Lindquist E.A."/>
            <person name="Lucas S."/>
            <person name="Salamov A.A."/>
            <person name="Bradshaw R.E."/>
            <person name="Ciuffetti L."/>
            <person name="Hamelin R.C."/>
            <person name="Kema G.H.J."/>
            <person name="Lawrence C."/>
            <person name="Scott J.A."/>
            <person name="Spatafora J.W."/>
            <person name="Turgeon B.G."/>
            <person name="de Wit P.J.G.M."/>
            <person name="Zhong S."/>
            <person name="Goodwin S.B."/>
            <person name="Grigoriev I.V."/>
        </authorList>
    </citation>
    <scope>NUCLEOTIDE SEQUENCE [LARGE SCALE GENOMIC DNA]</scope>
    <source>
        <strain evidence="2 3">CIRAD86</strain>
    </source>
</reference>
<evidence type="ECO:0000313" key="2">
    <source>
        <dbReference type="EMBL" id="EME80545.1"/>
    </source>
</evidence>
<keyword evidence="3" id="KW-1185">Reference proteome</keyword>
<gene>
    <name evidence="2" type="ORF">MYCFIDRAFT_177487</name>
</gene>
<organism evidence="2 3">
    <name type="scientific">Pseudocercospora fijiensis (strain CIRAD86)</name>
    <name type="common">Black leaf streak disease fungus</name>
    <name type="synonym">Mycosphaerella fijiensis</name>
    <dbReference type="NCBI Taxonomy" id="383855"/>
    <lineage>
        <taxon>Eukaryota</taxon>
        <taxon>Fungi</taxon>
        <taxon>Dikarya</taxon>
        <taxon>Ascomycota</taxon>
        <taxon>Pezizomycotina</taxon>
        <taxon>Dothideomycetes</taxon>
        <taxon>Dothideomycetidae</taxon>
        <taxon>Mycosphaerellales</taxon>
        <taxon>Mycosphaerellaceae</taxon>
        <taxon>Pseudocercospora</taxon>
    </lineage>
</organism>
<dbReference type="EMBL" id="KB446561">
    <property type="protein sequence ID" value="EME80545.1"/>
    <property type="molecule type" value="Genomic_DNA"/>
</dbReference>